<keyword evidence="7 9" id="KW-0823">Tryptophan catabolism</keyword>
<feature type="binding site" evidence="9">
    <location>
        <begin position="31"/>
        <end position="35"/>
    </location>
    <ligand>
        <name>substrate</name>
    </ligand>
</feature>
<dbReference type="GO" id="GO:0046872">
    <property type="term" value="F:metal ion binding"/>
    <property type="evidence" value="ECO:0007669"/>
    <property type="project" value="UniProtKB-KW"/>
</dbReference>
<gene>
    <name evidence="9" type="primary">kynA</name>
    <name evidence="10" type="ORF">NFC81_07240</name>
</gene>
<keyword evidence="4 9" id="KW-0223">Dioxygenase</keyword>
<reference evidence="10" key="1">
    <citation type="submission" date="2022-07" db="EMBL/GenBank/DDBJ databases">
        <title>Complete genome sequence of Salinispirillum sp. LH10-3-1 capable of multiple carbohydrate inversion isolated from a soda lake.</title>
        <authorList>
            <person name="Liu J."/>
            <person name="Zhai Y."/>
            <person name="Zhang H."/>
            <person name="Yang H."/>
            <person name="Qu J."/>
            <person name="Li J."/>
        </authorList>
    </citation>
    <scope>NUCLEOTIDE SEQUENCE</scope>
    <source>
        <strain evidence="10">LH 10-3-1</strain>
    </source>
</reference>
<keyword evidence="5 9" id="KW-0560">Oxidoreductase</keyword>
<evidence type="ECO:0000256" key="8">
    <source>
        <dbReference type="ARBA" id="ARBA00050412"/>
    </source>
</evidence>
<dbReference type="HAMAP" id="MF_01972">
    <property type="entry name" value="T23O"/>
    <property type="match status" value="1"/>
</dbReference>
<dbReference type="SUPFAM" id="SSF140959">
    <property type="entry name" value="Indolic compounds 2,3-dioxygenase-like"/>
    <property type="match status" value="1"/>
</dbReference>
<comment type="pathway">
    <text evidence="9">Amino-acid degradation; L-tryptophan degradation via kynurenine pathway; L-kynurenine from L-tryptophan: step 1/2.</text>
</comment>
<dbReference type="RefSeq" id="WP_304996859.1">
    <property type="nucleotide sequence ID" value="NZ_CP101717.1"/>
</dbReference>
<keyword evidence="2 9" id="KW-0349">Heme</keyword>
<dbReference type="InterPro" id="IPR004981">
    <property type="entry name" value="Trp_2_3_dOase"/>
</dbReference>
<protein>
    <recommendedName>
        <fullName evidence="9">Tryptophan 2,3-dioxygenase</fullName>
        <shortName evidence="9">TDO</shortName>
        <ecNumber evidence="9">1.13.11.11</ecNumber>
    </recommendedName>
    <alternativeName>
        <fullName evidence="9">Tryptamin 2,3-dioxygenase</fullName>
    </alternativeName>
    <alternativeName>
        <fullName evidence="9">Tryptophan oxygenase</fullName>
        <shortName evidence="9">TO</shortName>
        <shortName evidence="9">TRPO</shortName>
    </alternativeName>
    <alternativeName>
        <fullName evidence="9">Tryptophan pyrrolase</fullName>
    </alternativeName>
    <alternativeName>
        <fullName evidence="9">Tryptophanase</fullName>
    </alternativeName>
</protein>
<comment type="cofactor">
    <cofactor evidence="9">
        <name>heme</name>
        <dbReference type="ChEBI" id="CHEBI:30413"/>
    </cofactor>
    <text evidence="9">Binds 1 heme group per subunit.</text>
</comment>
<dbReference type="EC" id="1.13.11.11" evidence="9"/>
<evidence type="ECO:0000256" key="3">
    <source>
        <dbReference type="ARBA" id="ARBA00022723"/>
    </source>
</evidence>
<evidence type="ECO:0000256" key="6">
    <source>
        <dbReference type="ARBA" id="ARBA00023004"/>
    </source>
</evidence>
<dbReference type="InterPro" id="IPR037217">
    <property type="entry name" value="Trp/Indoleamine_2_3_dOase-like"/>
</dbReference>
<keyword evidence="3 9" id="KW-0479">Metal-binding</keyword>
<name>A0AB38YJX0_9GAMM</name>
<keyword evidence="6 9" id="KW-0408">Iron</keyword>
<dbReference type="PANTHER" id="PTHR10138">
    <property type="entry name" value="TRYPTOPHAN 2,3-DIOXYGENASE"/>
    <property type="match status" value="1"/>
</dbReference>
<evidence type="ECO:0000256" key="1">
    <source>
        <dbReference type="ARBA" id="ARBA00011881"/>
    </source>
</evidence>
<dbReference type="GO" id="GO:0020037">
    <property type="term" value="F:heme binding"/>
    <property type="evidence" value="ECO:0007669"/>
    <property type="project" value="UniProtKB-UniRule"/>
</dbReference>
<dbReference type="GO" id="GO:0019442">
    <property type="term" value="P:L-tryptophan catabolic process to acetyl-CoA"/>
    <property type="evidence" value="ECO:0007669"/>
    <property type="project" value="TreeGrafter"/>
</dbReference>
<comment type="caution">
    <text evidence="9">Lacks conserved residue(s) required for the propagation of feature annotation.</text>
</comment>
<evidence type="ECO:0000256" key="9">
    <source>
        <dbReference type="HAMAP-Rule" id="MF_01972"/>
    </source>
</evidence>
<comment type="subunit">
    <text evidence="1 9">Homotetramer.</text>
</comment>
<sequence length="258" mass="29641">MLTYSSYLKVDELLSLQQPESKPVEHDETLFIIIHQTYELWFKQLLHEIDFCNRLMADGDTARAAHTLQRILKIMKTLVGQVDILETMTPLEFASFRTFLASSSGFQSYQFRAFEFALGYKRLDPLKHQPKNSPAAQQLNERLAQPSVWQHLLMLLARRGYNIPDEALVVCNAATEPNESVQAVLLEVYHQVPDLTLILELLVDLDEGLQEWRYRHVQMVRRTIGSKMGSGGSEGVGYLQTTLFKPVFPDLWAIRAQF</sequence>
<dbReference type="Gene3D" id="1.20.58.480">
    <property type="match status" value="1"/>
</dbReference>
<proteinExistence type="inferred from homology"/>
<dbReference type="EMBL" id="CP101717">
    <property type="protein sequence ID" value="WLD59567.1"/>
    <property type="molecule type" value="Genomic_DNA"/>
</dbReference>
<evidence type="ECO:0000256" key="2">
    <source>
        <dbReference type="ARBA" id="ARBA00022617"/>
    </source>
</evidence>
<comment type="similarity">
    <text evidence="9">Belongs to the tryptophan 2,3-dioxygenase family.</text>
</comment>
<feature type="binding site" evidence="9">
    <location>
        <position position="97"/>
    </location>
    <ligand>
        <name>substrate</name>
    </ligand>
</feature>
<dbReference type="FunFam" id="1.20.58.480:FF:000001">
    <property type="entry name" value="Tryptophan 2,3-dioxygenase"/>
    <property type="match status" value="1"/>
</dbReference>
<accession>A0AB38YJX0</accession>
<dbReference type="Pfam" id="PF03301">
    <property type="entry name" value="Trp_dioxygenase"/>
    <property type="match status" value="2"/>
</dbReference>
<evidence type="ECO:0000256" key="7">
    <source>
        <dbReference type="ARBA" id="ARBA00023079"/>
    </source>
</evidence>
<dbReference type="GO" id="GO:0004833">
    <property type="term" value="F:L-tryptophan 2,3-dioxygenase activity"/>
    <property type="evidence" value="ECO:0007669"/>
    <property type="project" value="UniProtKB-UniRule"/>
</dbReference>
<evidence type="ECO:0000256" key="4">
    <source>
        <dbReference type="ARBA" id="ARBA00022964"/>
    </source>
</evidence>
<dbReference type="PANTHER" id="PTHR10138:SF0">
    <property type="entry name" value="TRYPTOPHAN 2,3-DIOXYGENASE"/>
    <property type="match status" value="1"/>
</dbReference>
<feature type="binding site" description="axial binding residue" evidence="9">
    <location>
        <position position="216"/>
    </location>
    <ligand>
        <name>heme</name>
        <dbReference type="ChEBI" id="CHEBI:30413"/>
    </ligand>
    <ligandPart>
        <name>Fe</name>
        <dbReference type="ChEBI" id="CHEBI:18248"/>
    </ligandPart>
</feature>
<dbReference type="AlphaFoldDB" id="A0AB38YJX0"/>
<evidence type="ECO:0000313" key="10">
    <source>
        <dbReference type="EMBL" id="WLD59567.1"/>
    </source>
</evidence>
<comment type="catalytic activity">
    <reaction evidence="8 9">
        <text>L-tryptophan + O2 = N-formyl-L-kynurenine</text>
        <dbReference type="Rhea" id="RHEA:24536"/>
        <dbReference type="ChEBI" id="CHEBI:15379"/>
        <dbReference type="ChEBI" id="CHEBI:57912"/>
        <dbReference type="ChEBI" id="CHEBI:58629"/>
        <dbReference type="EC" id="1.13.11.11"/>
    </reaction>
</comment>
<organism evidence="10">
    <name type="scientific">Salinispirillum sp. LH 10-3-1</name>
    <dbReference type="NCBI Taxonomy" id="2952525"/>
    <lineage>
        <taxon>Bacteria</taxon>
        <taxon>Pseudomonadati</taxon>
        <taxon>Pseudomonadota</taxon>
        <taxon>Gammaproteobacteria</taxon>
        <taxon>Oceanospirillales</taxon>
        <taxon>Saccharospirillaceae</taxon>
        <taxon>Salinispirillum</taxon>
    </lineage>
</organism>
<dbReference type="GO" id="GO:0019441">
    <property type="term" value="P:L-tryptophan catabolic process to kynurenine"/>
    <property type="evidence" value="ECO:0007669"/>
    <property type="project" value="UniProtKB-UniRule"/>
</dbReference>
<comment type="function">
    <text evidence="9">Heme-dependent dioxygenase that catalyzes the oxidative cleavage of the L-tryptophan (L-Trp) pyrrole ring and converts L-tryptophan to N-formyl-L-kynurenine. Catalyzes the oxidative cleavage of the indole moiety.</text>
</comment>
<evidence type="ECO:0000256" key="5">
    <source>
        <dbReference type="ARBA" id="ARBA00023002"/>
    </source>
</evidence>